<dbReference type="Proteomes" id="UP000007478">
    <property type="component" value="Chromosome"/>
</dbReference>
<dbReference type="HOGENOM" id="CLU_3338671_0_0_2"/>
<dbReference type="EMBL" id="CP002372">
    <property type="protein sequence ID" value="ADT84622.1"/>
    <property type="molecule type" value="Genomic_DNA"/>
</dbReference>
<evidence type="ECO:0000313" key="2">
    <source>
        <dbReference type="Proteomes" id="UP000007478"/>
    </source>
</evidence>
<accession>F0LJA0</accession>
<evidence type="ECO:0000313" key="1">
    <source>
        <dbReference type="EMBL" id="ADT84622.1"/>
    </source>
</evidence>
<dbReference type="KEGG" id="tba:TERMP_01647"/>
<gene>
    <name evidence="1" type="ordered locus">TERMP_01647</name>
</gene>
<keyword evidence="2" id="KW-1185">Reference proteome</keyword>
<sequence length="37" mass="4171">MKTTMINFPSKFKSFSFIAVAEHLKYLHGVLISGAKK</sequence>
<reference evidence="1 2" key="1">
    <citation type="journal article" date="2011" name="J. Bacteriol.">
        <title>Complete genome sequence of the hyperthermophilic, piezophilic, heterotrophic, and carboxydotrophic archaeon Thermococcus barophilus MP.</title>
        <authorList>
            <person name="Vannier P."/>
            <person name="Marteinsson V.T."/>
            <person name="Fridjonsson O.H."/>
            <person name="Oger P."/>
            <person name="Jebbar M."/>
        </authorList>
    </citation>
    <scope>NUCLEOTIDE SEQUENCE [LARGE SCALE GENOMIC DNA]</scope>
    <source>
        <strain evidence="2">DSM 11836 / MP</strain>
    </source>
</reference>
<protein>
    <submittedName>
        <fullName evidence="1">Uncharacterized protein</fullName>
    </submittedName>
</protein>
<dbReference type="AlphaFoldDB" id="F0LJA0"/>
<proteinExistence type="predicted"/>
<name>F0LJA0_THEBM</name>
<organism evidence="1 2">
    <name type="scientific">Thermococcus barophilus (strain DSM 11836 / MP)</name>
    <dbReference type="NCBI Taxonomy" id="391623"/>
    <lineage>
        <taxon>Archaea</taxon>
        <taxon>Methanobacteriati</taxon>
        <taxon>Methanobacteriota</taxon>
        <taxon>Thermococci</taxon>
        <taxon>Thermococcales</taxon>
        <taxon>Thermococcaceae</taxon>
        <taxon>Thermococcus</taxon>
    </lineage>
</organism>